<reference evidence="7 8" key="1">
    <citation type="journal article" date="2015" name="Genome Announc.">
        <title>Expanding the biotechnology potential of lactobacilli through comparative genomics of 213 strains and associated genera.</title>
        <authorList>
            <person name="Sun Z."/>
            <person name="Harris H.M."/>
            <person name="McCann A."/>
            <person name="Guo C."/>
            <person name="Argimon S."/>
            <person name="Zhang W."/>
            <person name="Yang X."/>
            <person name="Jeffery I.B."/>
            <person name="Cooney J.C."/>
            <person name="Kagawa T.F."/>
            <person name="Liu W."/>
            <person name="Song Y."/>
            <person name="Salvetti E."/>
            <person name="Wrobel A."/>
            <person name="Rasinkangas P."/>
            <person name="Parkhill J."/>
            <person name="Rea M.C."/>
            <person name="O'Sullivan O."/>
            <person name="Ritari J."/>
            <person name="Douillard F.P."/>
            <person name="Paul Ross R."/>
            <person name="Yang R."/>
            <person name="Briner A.E."/>
            <person name="Felis G.E."/>
            <person name="de Vos W.M."/>
            <person name="Barrangou R."/>
            <person name="Klaenhammer T.R."/>
            <person name="Caufield P.W."/>
            <person name="Cui Y."/>
            <person name="Zhang H."/>
            <person name="O'Toole P.W."/>
        </authorList>
    </citation>
    <scope>NUCLEOTIDE SEQUENCE [LARGE SCALE GENOMIC DNA]</scope>
    <source>
        <strain evidence="7 8">DSM 24716</strain>
    </source>
</reference>
<dbReference type="InterPro" id="IPR016181">
    <property type="entry name" value="Acyl_CoA_acyltransferase"/>
</dbReference>
<protein>
    <recommendedName>
        <fullName evidence="6">N-acetyltransferase domain-containing protein</fullName>
    </recommendedName>
</protein>
<dbReference type="Gene3D" id="3.40.630.30">
    <property type="match status" value="1"/>
</dbReference>
<sequence>MSKYKLLNILDNDMINLSTFNCIPEKSGYNVEDFKRINEFLFNENKALKYARDNIYKTFLLIDTAEGRIAGYYSICTGSKTTYKAFKKEKKVPTISNNKELPTIDVIWFGIDKKYQGQHLGSALLRIICKSVFRVSHDIGICFLAVDSLYSSKEFYEKIGFMDIGESHKKKEDLWMGWTIPEIEIFLNE</sequence>
<accession>A0A0R2LES2</accession>
<keyword evidence="8" id="KW-1185">Reference proteome</keyword>
<evidence type="ECO:0000313" key="8">
    <source>
        <dbReference type="Proteomes" id="UP000051006"/>
    </source>
</evidence>
<name>A0A0R2LES2_9LACO</name>
<dbReference type="InterPro" id="IPR000182">
    <property type="entry name" value="GNAT_dom"/>
</dbReference>
<dbReference type="AlphaFoldDB" id="A0A0R2LES2"/>
<dbReference type="SUPFAM" id="SSF55729">
    <property type="entry name" value="Acyl-CoA N-acyltransferases (Nat)"/>
    <property type="match status" value="1"/>
</dbReference>
<dbReference type="EMBL" id="JQCF01000003">
    <property type="protein sequence ID" value="KRO00318.1"/>
    <property type="molecule type" value="Genomic_DNA"/>
</dbReference>
<keyword evidence="2" id="KW-1277">Toxin-antitoxin system</keyword>
<evidence type="ECO:0000256" key="5">
    <source>
        <dbReference type="ARBA" id="ARBA00049880"/>
    </source>
</evidence>
<dbReference type="OrthoDB" id="2297219at2"/>
<dbReference type="Pfam" id="PF13673">
    <property type="entry name" value="Acetyltransf_10"/>
    <property type="match status" value="1"/>
</dbReference>
<dbReference type="PATRIC" id="fig|993692.3.peg.1441"/>
<keyword evidence="1" id="KW-0678">Repressor</keyword>
<organism evidence="7 8">
    <name type="scientific">Companilactobacillus kimchiensis</name>
    <dbReference type="NCBI Taxonomy" id="993692"/>
    <lineage>
        <taxon>Bacteria</taxon>
        <taxon>Bacillati</taxon>
        <taxon>Bacillota</taxon>
        <taxon>Bacilli</taxon>
        <taxon>Lactobacillales</taxon>
        <taxon>Lactobacillaceae</taxon>
        <taxon>Companilactobacillus</taxon>
    </lineage>
</organism>
<dbReference type="PROSITE" id="PS51186">
    <property type="entry name" value="GNAT"/>
    <property type="match status" value="1"/>
</dbReference>
<evidence type="ECO:0000259" key="6">
    <source>
        <dbReference type="PROSITE" id="PS51186"/>
    </source>
</evidence>
<keyword evidence="4" id="KW-0012">Acyltransferase</keyword>
<keyword evidence="3" id="KW-0808">Transferase</keyword>
<evidence type="ECO:0000256" key="3">
    <source>
        <dbReference type="ARBA" id="ARBA00022679"/>
    </source>
</evidence>
<evidence type="ECO:0000256" key="2">
    <source>
        <dbReference type="ARBA" id="ARBA00022649"/>
    </source>
</evidence>
<dbReference type="RefSeq" id="WP_057879897.1">
    <property type="nucleotide sequence ID" value="NZ_JQCF01000003.1"/>
</dbReference>
<evidence type="ECO:0000313" key="7">
    <source>
        <dbReference type="EMBL" id="KRO00318.1"/>
    </source>
</evidence>
<gene>
    <name evidence="7" type="ORF">IV57_GL001421</name>
</gene>
<dbReference type="Proteomes" id="UP000051006">
    <property type="component" value="Unassembled WGS sequence"/>
</dbReference>
<proteinExistence type="predicted"/>
<dbReference type="PANTHER" id="PTHR36449">
    <property type="entry name" value="ACETYLTRANSFERASE-RELATED"/>
    <property type="match status" value="1"/>
</dbReference>
<comment type="caution">
    <text evidence="7">The sequence shown here is derived from an EMBL/GenBank/DDBJ whole genome shotgun (WGS) entry which is preliminary data.</text>
</comment>
<comment type="catalytic activity">
    <reaction evidence="5">
        <text>glycyl-tRNA(Gly) + acetyl-CoA = N-acetylglycyl-tRNA(Gly) + CoA + H(+)</text>
        <dbReference type="Rhea" id="RHEA:81867"/>
        <dbReference type="Rhea" id="RHEA-COMP:9683"/>
        <dbReference type="Rhea" id="RHEA-COMP:19766"/>
        <dbReference type="ChEBI" id="CHEBI:15378"/>
        <dbReference type="ChEBI" id="CHEBI:57287"/>
        <dbReference type="ChEBI" id="CHEBI:57288"/>
        <dbReference type="ChEBI" id="CHEBI:78522"/>
        <dbReference type="ChEBI" id="CHEBI:232036"/>
    </reaction>
</comment>
<dbReference type="PANTHER" id="PTHR36449:SF1">
    <property type="entry name" value="ACETYLTRANSFERASE"/>
    <property type="match status" value="1"/>
</dbReference>
<evidence type="ECO:0000256" key="4">
    <source>
        <dbReference type="ARBA" id="ARBA00023315"/>
    </source>
</evidence>
<evidence type="ECO:0000256" key="1">
    <source>
        <dbReference type="ARBA" id="ARBA00022491"/>
    </source>
</evidence>
<feature type="domain" description="N-acetyltransferase" evidence="6">
    <location>
        <begin position="32"/>
        <end position="181"/>
    </location>
</feature>
<dbReference type="GO" id="GO:0016747">
    <property type="term" value="F:acyltransferase activity, transferring groups other than amino-acyl groups"/>
    <property type="evidence" value="ECO:0007669"/>
    <property type="project" value="InterPro"/>
</dbReference>
<dbReference type="STRING" id="993692.IV57_GL001421"/>